<dbReference type="InterPro" id="IPR001796">
    <property type="entry name" value="DHFR_dom"/>
</dbReference>
<dbReference type="RefSeq" id="WP_034953703.1">
    <property type="nucleotide sequence ID" value="NZ_JDST02000138.1"/>
</dbReference>
<dbReference type="PIRSF" id="PIRSF000194">
    <property type="entry name" value="DHFR"/>
    <property type="match status" value="1"/>
</dbReference>
<evidence type="ECO:0000256" key="4">
    <source>
        <dbReference type="ARBA" id="ARBA00022563"/>
    </source>
</evidence>
<dbReference type="InterPro" id="IPR024072">
    <property type="entry name" value="DHFR-like_dom_sf"/>
</dbReference>
<evidence type="ECO:0000256" key="2">
    <source>
        <dbReference type="ARBA" id="ARBA00009539"/>
    </source>
</evidence>
<dbReference type="GO" id="GO:0006730">
    <property type="term" value="P:one-carbon metabolic process"/>
    <property type="evidence" value="ECO:0007669"/>
    <property type="project" value="UniProtKB-KW"/>
</dbReference>
<dbReference type="EC" id="1.5.1.3" evidence="3 8"/>
<reference evidence="10" key="1">
    <citation type="submission" date="2014-02" db="EMBL/GenBank/DDBJ databases">
        <title>Expanding our view of genomic diversity in Candidatus Accumulibacter clades.</title>
        <authorList>
            <person name="Skennerton C.T."/>
            <person name="Barr J.J."/>
            <person name="Slater F.R."/>
            <person name="Bond P.L."/>
            <person name="Tyson G.W."/>
        </authorList>
    </citation>
    <scope>NUCLEOTIDE SEQUENCE [LARGE SCALE GENOMIC DNA]</scope>
</reference>
<keyword evidence="11" id="KW-1185">Reference proteome</keyword>
<evidence type="ECO:0000313" key="11">
    <source>
        <dbReference type="Proteomes" id="UP000021315"/>
    </source>
</evidence>
<dbReference type="PANTHER" id="PTHR48069:SF3">
    <property type="entry name" value="DIHYDROFOLATE REDUCTASE"/>
    <property type="match status" value="1"/>
</dbReference>
<keyword evidence="6 8" id="KW-0560">Oxidoreductase</keyword>
<dbReference type="Gene3D" id="3.40.430.10">
    <property type="entry name" value="Dihydrofolate Reductase, subunit A"/>
    <property type="match status" value="1"/>
</dbReference>
<protein>
    <recommendedName>
        <fullName evidence="3 8">Dihydrofolate reductase</fullName>
        <ecNumber evidence="3 8">1.5.1.3</ecNumber>
    </recommendedName>
</protein>
<dbReference type="InterPro" id="IPR012259">
    <property type="entry name" value="DHFR"/>
</dbReference>
<dbReference type="PRINTS" id="PR00070">
    <property type="entry name" value="DHFR"/>
</dbReference>
<dbReference type="Proteomes" id="UP000021315">
    <property type="component" value="Unassembled WGS sequence"/>
</dbReference>
<dbReference type="Pfam" id="PF00186">
    <property type="entry name" value="DHFR_1"/>
    <property type="match status" value="1"/>
</dbReference>
<evidence type="ECO:0000256" key="6">
    <source>
        <dbReference type="ARBA" id="ARBA00023002"/>
    </source>
</evidence>
<evidence type="ECO:0000256" key="5">
    <source>
        <dbReference type="ARBA" id="ARBA00022857"/>
    </source>
</evidence>
<comment type="catalytic activity">
    <reaction evidence="8">
        <text>(6S)-5,6,7,8-tetrahydrofolate + NADP(+) = 7,8-dihydrofolate + NADPH + H(+)</text>
        <dbReference type="Rhea" id="RHEA:15009"/>
        <dbReference type="ChEBI" id="CHEBI:15378"/>
        <dbReference type="ChEBI" id="CHEBI:57451"/>
        <dbReference type="ChEBI" id="CHEBI:57453"/>
        <dbReference type="ChEBI" id="CHEBI:57783"/>
        <dbReference type="ChEBI" id="CHEBI:58349"/>
        <dbReference type="EC" id="1.5.1.3"/>
    </reaction>
</comment>
<comment type="similarity">
    <text evidence="2 8">Belongs to the dihydrofolate reductase family.</text>
</comment>
<evidence type="ECO:0000313" key="10">
    <source>
        <dbReference type="EMBL" id="KFB74723.1"/>
    </source>
</evidence>
<gene>
    <name evidence="10" type="primary">folA</name>
    <name evidence="10" type="ORF">AW06_004330</name>
</gene>
<dbReference type="AlphaFoldDB" id="A0A080M0K7"/>
<feature type="domain" description="DHFR" evidence="9">
    <location>
        <begin position="14"/>
        <end position="181"/>
    </location>
</feature>
<comment type="pathway">
    <text evidence="1 8">Cofactor biosynthesis; tetrahydrofolate biosynthesis; 5,6,7,8-tetrahydrofolate from 7,8-dihydrofolate: step 1/1.</text>
</comment>
<dbReference type="GO" id="GO:0046654">
    <property type="term" value="P:tetrahydrofolate biosynthetic process"/>
    <property type="evidence" value="ECO:0007669"/>
    <property type="project" value="UniProtKB-UniPathway"/>
</dbReference>
<dbReference type="PROSITE" id="PS51330">
    <property type="entry name" value="DHFR_2"/>
    <property type="match status" value="1"/>
</dbReference>
<dbReference type="GO" id="GO:0046452">
    <property type="term" value="P:dihydrofolate metabolic process"/>
    <property type="evidence" value="ECO:0007669"/>
    <property type="project" value="TreeGrafter"/>
</dbReference>
<evidence type="ECO:0000259" key="9">
    <source>
        <dbReference type="PROSITE" id="PS51330"/>
    </source>
</evidence>
<dbReference type="GO" id="GO:0005829">
    <property type="term" value="C:cytosol"/>
    <property type="evidence" value="ECO:0007669"/>
    <property type="project" value="TreeGrafter"/>
</dbReference>
<dbReference type="UniPathway" id="UPA00077">
    <property type="reaction ID" value="UER00158"/>
</dbReference>
<evidence type="ECO:0000256" key="7">
    <source>
        <dbReference type="ARBA" id="ARBA00025067"/>
    </source>
</evidence>
<dbReference type="GO" id="GO:0046655">
    <property type="term" value="P:folic acid metabolic process"/>
    <property type="evidence" value="ECO:0007669"/>
    <property type="project" value="TreeGrafter"/>
</dbReference>
<dbReference type="GO" id="GO:0070401">
    <property type="term" value="F:NADP+ binding"/>
    <property type="evidence" value="ECO:0007669"/>
    <property type="project" value="UniProtKB-ARBA"/>
</dbReference>
<name>A0A080M0K7_9PROT</name>
<keyword evidence="4 8" id="KW-0554">One-carbon metabolism</keyword>
<dbReference type="STRING" id="1453999.AW06_004330"/>
<accession>A0A080M0K7</accession>
<dbReference type="PANTHER" id="PTHR48069">
    <property type="entry name" value="DIHYDROFOLATE REDUCTASE"/>
    <property type="match status" value="1"/>
</dbReference>
<dbReference type="EMBL" id="JDST02000138">
    <property type="protein sequence ID" value="KFB74723.1"/>
    <property type="molecule type" value="Genomic_DNA"/>
</dbReference>
<evidence type="ECO:0000256" key="3">
    <source>
        <dbReference type="ARBA" id="ARBA00012856"/>
    </source>
</evidence>
<comment type="function">
    <text evidence="7 8">Key enzyme in folate metabolism. Catalyzes an essential reaction for de novo glycine and purine synthesis, and for DNA precursor synthesis.</text>
</comment>
<keyword evidence="5 8" id="KW-0521">NADP</keyword>
<organism evidence="10 11">
    <name type="scientific">Candidatus Accumulibacter cognatus</name>
    <dbReference type="NCBI Taxonomy" id="2954383"/>
    <lineage>
        <taxon>Bacteria</taxon>
        <taxon>Pseudomonadati</taxon>
        <taxon>Pseudomonadota</taxon>
        <taxon>Betaproteobacteria</taxon>
        <taxon>Candidatus Accumulibacter</taxon>
    </lineage>
</organism>
<evidence type="ECO:0000256" key="1">
    <source>
        <dbReference type="ARBA" id="ARBA00004903"/>
    </source>
</evidence>
<comment type="caution">
    <text evidence="10">The sequence shown here is derived from an EMBL/GenBank/DDBJ whole genome shotgun (WGS) entry which is preliminary data.</text>
</comment>
<proteinExistence type="inferred from homology"/>
<dbReference type="CDD" id="cd00209">
    <property type="entry name" value="DHFR"/>
    <property type="match status" value="1"/>
</dbReference>
<dbReference type="SUPFAM" id="SSF53597">
    <property type="entry name" value="Dihydrofolate reductase-like"/>
    <property type="match status" value="1"/>
</dbReference>
<dbReference type="GO" id="GO:0004146">
    <property type="term" value="F:dihydrofolate reductase activity"/>
    <property type="evidence" value="ECO:0007669"/>
    <property type="project" value="UniProtKB-EC"/>
</dbReference>
<sequence>MRAQAPAAAGRLPILSLIAVVARNRAIGKNQQLLWHLPEDLRNFRETTRGKPVIMGRKTWESLPTAFRPLPGRHNIVVSGNPDHLPSGATPARSLAEAIALAGDAAEVFIVGGEALYRQALPLAKRLYLTEVAENAPGDRFFPEVSLAEWREISRRTGNAQAPTTATRGSIPAFDFVIYERR</sequence>
<dbReference type="FunFam" id="3.40.430.10:FF:000001">
    <property type="entry name" value="Dihydrofolate reductase"/>
    <property type="match status" value="1"/>
</dbReference>
<evidence type="ECO:0000256" key="8">
    <source>
        <dbReference type="PIRNR" id="PIRNR000194"/>
    </source>
</evidence>